<evidence type="ECO:0000256" key="2">
    <source>
        <dbReference type="SAM" id="SignalP"/>
    </source>
</evidence>
<protein>
    <submittedName>
        <fullName evidence="3">Uncharacterized protein</fullName>
    </submittedName>
</protein>
<feature type="region of interest" description="Disordered" evidence="1">
    <location>
        <begin position="183"/>
        <end position="221"/>
    </location>
</feature>
<accession>A0A9Q0M1E5</accession>
<evidence type="ECO:0000313" key="4">
    <source>
        <dbReference type="Proteomes" id="UP001142055"/>
    </source>
</evidence>
<comment type="caution">
    <text evidence="3">The sequence shown here is derived from an EMBL/GenBank/DDBJ whole genome shotgun (WGS) entry which is preliminary data.</text>
</comment>
<reference evidence="3" key="1">
    <citation type="submission" date="2022-12" db="EMBL/GenBank/DDBJ databases">
        <title>Genome assemblies of Blomia tropicalis.</title>
        <authorList>
            <person name="Cui Y."/>
        </authorList>
    </citation>
    <scope>NUCLEOTIDE SEQUENCE</scope>
    <source>
        <tissue evidence="3">Adult mites</tissue>
    </source>
</reference>
<keyword evidence="4" id="KW-1185">Reference proteome</keyword>
<evidence type="ECO:0000256" key="1">
    <source>
        <dbReference type="SAM" id="MobiDB-lite"/>
    </source>
</evidence>
<evidence type="ECO:0000313" key="3">
    <source>
        <dbReference type="EMBL" id="KAJ6217087.1"/>
    </source>
</evidence>
<proteinExistence type="predicted"/>
<feature type="chain" id="PRO_5040197007" evidence="2">
    <location>
        <begin position="21"/>
        <end position="667"/>
    </location>
</feature>
<dbReference type="EMBL" id="JAPWDV010000003">
    <property type="protein sequence ID" value="KAJ6217087.1"/>
    <property type="molecule type" value="Genomic_DNA"/>
</dbReference>
<feature type="signal peptide" evidence="2">
    <location>
        <begin position="1"/>
        <end position="20"/>
    </location>
</feature>
<sequence>MLKHVFLFLVLFCAIKLITGNPNGGYGNIVAGSGGTKTVGSVPIAVHSTRTITYRDDVPQIQRVSGSLKAPFIEVAPNTNRLHLMFKSQSGSLFNSNSDQPFIKIDPSRPQTSVLVDSTDTLEQNVRPITYSTYVMMNDGRNSKIEENKIEQQQIHKVDNPIEGFHLKTFPRKFSESQIAYSNQNEAERDQTQTQSSFVKQENQLQPPTHQPYPKIEIPNPNVSSSYSNIVKVNTENKSAWEAARKILGSDHEIFRYQSPSIITTKNTFHSSNTKQMDEHLTPVIQEVAKQFFTAPSKPSYTGMKYYQLLVKPVPNYQINVHKSAPTVGHEIIQSNPTIQTEIKNSGELHQKTFYVPIVQTNQNEPIKITVPVITQRINGFSQPTIVPVQRIETNRVQPIHQYVPTSQIVVPLVQPTQIPQIQFQSLPKSDKPIYSRVVHQMFPTIQYQHKTLIPLTQTSQTIHTNPFVHRTVDNQAKMHHKIQSVKPMSVAKFVETPTIIRSVIQTHPITNKVEILQQHQQSAKIQAEPVNVVIESNQPPANIQVAQPETSVTQVVSQTDHLKQTESNKNLSTAIQYENLVTGIRINRLNQEETPQIEQLKSSVEYDENVSEAETLNSLNQNSEQIEQSSQVSVTGEQLANVNKQPALYLLEPVEQKSVSTDIEGQ</sequence>
<keyword evidence="2" id="KW-0732">Signal</keyword>
<gene>
    <name evidence="3" type="ORF">RDWZM_008244</name>
</gene>
<organism evidence="3 4">
    <name type="scientific">Blomia tropicalis</name>
    <name type="common">Mite</name>
    <dbReference type="NCBI Taxonomy" id="40697"/>
    <lineage>
        <taxon>Eukaryota</taxon>
        <taxon>Metazoa</taxon>
        <taxon>Ecdysozoa</taxon>
        <taxon>Arthropoda</taxon>
        <taxon>Chelicerata</taxon>
        <taxon>Arachnida</taxon>
        <taxon>Acari</taxon>
        <taxon>Acariformes</taxon>
        <taxon>Sarcoptiformes</taxon>
        <taxon>Astigmata</taxon>
        <taxon>Glycyphagoidea</taxon>
        <taxon>Echimyopodidae</taxon>
        <taxon>Blomia</taxon>
    </lineage>
</organism>
<feature type="compositionally biased region" description="Polar residues" evidence="1">
    <location>
        <begin position="192"/>
        <end position="208"/>
    </location>
</feature>
<name>A0A9Q0M1E5_BLOTA</name>
<dbReference type="AlphaFoldDB" id="A0A9Q0M1E5"/>
<dbReference type="Proteomes" id="UP001142055">
    <property type="component" value="Chromosome 3"/>
</dbReference>